<accession>A0AAW1CTR5</accession>
<proteinExistence type="inferred from homology"/>
<organism evidence="2 3">
    <name type="scientific">Rhynocoris fuscipes</name>
    <dbReference type="NCBI Taxonomy" id="488301"/>
    <lineage>
        <taxon>Eukaryota</taxon>
        <taxon>Metazoa</taxon>
        <taxon>Ecdysozoa</taxon>
        <taxon>Arthropoda</taxon>
        <taxon>Hexapoda</taxon>
        <taxon>Insecta</taxon>
        <taxon>Pterygota</taxon>
        <taxon>Neoptera</taxon>
        <taxon>Paraneoptera</taxon>
        <taxon>Hemiptera</taxon>
        <taxon>Heteroptera</taxon>
        <taxon>Panheteroptera</taxon>
        <taxon>Cimicomorpha</taxon>
        <taxon>Reduviidae</taxon>
        <taxon>Harpactorinae</taxon>
        <taxon>Harpactorini</taxon>
        <taxon>Rhynocoris</taxon>
    </lineage>
</organism>
<evidence type="ECO:0000256" key="1">
    <source>
        <dbReference type="ARBA" id="ARBA00006995"/>
    </source>
</evidence>
<dbReference type="InterPro" id="IPR019734">
    <property type="entry name" value="TPR_rpt"/>
</dbReference>
<comment type="caution">
    <text evidence="2">The sequence shown here is derived from an EMBL/GenBank/DDBJ whole genome shotgun (WGS) entry which is preliminary data.</text>
</comment>
<protein>
    <recommendedName>
        <fullName evidence="4">Tetratricopeptide repeat protein 36</fullName>
    </recommendedName>
</protein>
<dbReference type="Gene3D" id="1.25.40.10">
    <property type="entry name" value="Tetratricopeptide repeat domain"/>
    <property type="match status" value="1"/>
</dbReference>
<keyword evidence="3" id="KW-1185">Reference proteome</keyword>
<dbReference type="Pfam" id="PF13181">
    <property type="entry name" value="TPR_8"/>
    <property type="match status" value="1"/>
</dbReference>
<evidence type="ECO:0000313" key="2">
    <source>
        <dbReference type="EMBL" id="KAK9501752.1"/>
    </source>
</evidence>
<reference evidence="2 3" key="1">
    <citation type="submission" date="2022-12" db="EMBL/GenBank/DDBJ databases">
        <title>Chromosome-level genome assembly of true bugs.</title>
        <authorList>
            <person name="Ma L."/>
            <person name="Li H."/>
        </authorList>
    </citation>
    <scope>NUCLEOTIDE SEQUENCE [LARGE SCALE GENOMIC DNA]</scope>
    <source>
        <strain evidence="2">Lab_2022b</strain>
    </source>
</reference>
<dbReference type="SUPFAM" id="SSF48452">
    <property type="entry name" value="TPR-like"/>
    <property type="match status" value="1"/>
</dbReference>
<dbReference type="AlphaFoldDB" id="A0AAW1CTR5"/>
<gene>
    <name evidence="2" type="ORF">O3M35_012423</name>
</gene>
<dbReference type="EMBL" id="JAPXFL010000009">
    <property type="protein sequence ID" value="KAK9501752.1"/>
    <property type="molecule type" value="Genomic_DNA"/>
</dbReference>
<sequence length="188" mass="20908">MSNITLNDKAVLNCIFNPLLPVDEAILDESENELIEDELETEEIKKAKEIELNGVKCAENGNVLDAIKLFTEALTIAERASGYNNRAQAYRLLVKDEEALMDLNRSIEISNGKGKSACQAYCQRGLLYRKNGLMEEAKSDFIKASQLGSSFAKQQLVELNPYAAMCNQMLNEILSKLTESPVQQNGNN</sequence>
<dbReference type="PANTHER" id="PTHR21405:SF0">
    <property type="entry name" value="TETRATRICOPEPTIDE REPEAT PROTEIN 36"/>
    <property type="match status" value="1"/>
</dbReference>
<name>A0AAW1CTR5_9HEMI</name>
<dbReference type="InterPro" id="IPR038906">
    <property type="entry name" value="TTC36"/>
</dbReference>
<dbReference type="InterPro" id="IPR011990">
    <property type="entry name" value="TPR-like_helical_dom_sf"/>
</dbReference>
<dbReference type="PANTHER" id="PTHR21405">
    <property type="entry name" value="CDNA SEQUENCE BC021608"/>
    <property type="match status" value="1"/>
</dbReference>
<dbReference type="SMART" id="SM00028">
    <property type="entry name" value="TPR"/>
    <property type="match status" value="2"/>
</dbReference>
<evidence type="ECO:0008006" key="4">
    <source>
        <dbReference type="Google" id="ProtNLM"/>
    </source>
</evidence>
<evidence type="ECO:0000313" key="3">
    <source>
        <dbReference type="Proteomes" id="UP001461498"/>
    </source>
</evidence>
<comment type="similarity">
    <text evidence="1">Belongs to the TTC36 family.</text>
</comment>
<dbReference type="Proteomes" id="UP001461498">
    <property type="component" value="Unassembled WGS sequence"/>
</dbReference>
<dbReference type="EMBL" id="JAPXFL010000009">
    <property type="protein sequence ID" value="KAK9501751.1"/>
    <property type="molecule type" value="Genomic_DNA"/>
</dbReference>
<dbReference type="GO" id="GO:0006570">
    <property type="term" value="P:tyrosine metabolic process"/>
    <property type="evidence" value="ECO:0007669"/>
    <property type="project" value="TreeGrafter"/>
</dbReference>